<dbReference type="Proteomes" id="UP000076727">
    <property type="component" value="Unassembled WGS sequence"/>
</dbReference>
<feature type="non-terminal residue" evidence="2">
    <location>
        <position position="1"/>
    </location>
</feature>
<keyword evidence="3" id="KW-1185">Reference proteome</keyword>
<dbReference type="Pfam" id="PF20231">
    <property type="entry name" value="DUF6589"/>
    <property type="match status" value="1"/>
</dbReference>
<name>A0A165TUU5_9APHY</name>
<proteinExistence type="predicted"/>
<dbReference type="STRING" id="1314783.A0A165TUU5"/>
<feature type="domain" description="DUF6589" evidence="1">
    <location>
        <begin position="164"/>
        <end position="220"/>
    </location>
</feature>
<dbReference type="AlphaFoldDB" id="A0A165TUU5"/>
<dbReference type="EMBL" id="KV429034">
    <property type="protein sequence ID" value="KZT73986.1"/>
    <property type="molecule type" value="Genomic_DNA"/>
</dbReference>
<organism evidence="2 3">
    <name type="scientific">Daedalea quercina L-15889</name>
    <dbReference type="NCBI Taxonomy" id="1314783"/>
    <lineage>
        <taxon>Eukaryota</taxon>
        <taxon>Fungi</taxon>
        <taxon>Dikarya</taxon>
        <taxon>Basidiomycota</taxon>
        <taxon>Agaricomycotina</taxon>
        <taxon>Agaricomycetes</taxon>
        <taxon>Polyporales</taxon>
        <taxon>Fomitopsis</taxon>
    </lineage>
</organism>
<accession>A0A165TUU5</accession>
<gene>
    <name evidence="2" type="ORF">DAEQUDRAFT_660942</name>
</gene>
<sequence>NALQSIIGIYLHSCNAPKSIVKLLARIGVSISRTAIDDAVSSLSKESAIKMRKLGRTLLTMIAYDNFDIKLKQLVPTIDKPHDSLLHMTSGTFIPLDHDVSLTDMQCSDQIWEHSPYNPVNVGKTEVEWKRLLTLHPQSDHPSGLDRRECFNAWLFKRDLFLYGPEYFRKFAMKLGDLEEIDSIPLTKSRQIPAEAMDINQSSVQGNVEALRTLFKQLGVVLQGHYIR</sequence>
<evidence type="ECO:0000259" key="1">
    <source>
        <dbReference type="Pfam" id="PF20231"/>
    </source>
</evidence>
<reference evidence="2 3" key="1">
    <citation type="journal article" date="2016" name="Mol. Biol. Evol.">
        <title>Comparative Genomics of Early-Diverging Mushroom-Forming Fungi Provides Insights into the Origins of Lignocellulose Decay Capabilities.</title>
        <authorList>
            <person name="Nagy L.G."/>
            <person name="Riley R."/>
            <person name="Tritt A."/>
            <person name="Adam C."/>
            <person name="Daum C."/>
            <person name="Floudas D."/>
            <person name="Sun H."/>
            <person name="Yadav J.S."/>
            <person name="Pangilinan J."/>
            <person name="Larsson K.H."/>
            <person name="Matsuura K."/>
            <person name="Barry K."/>
            <person name="Labutti K."/>
            <person name="Kuo R."/>
            <person name="Ohm R.A."/>
            <person name="Bhattacharya S.S."/>
            <person name="Shirouzu T."/>
            <person name="Yoshinaga Y."/>
            <person name="Martin F.M."/>
            <person name="Grigoriev I.V."/>
            <person name="Hibbett D.S."/>
        </authorList>
    </citation>
    <scope>NUCLEOTIDE SEQUENCE [LARGE SCALE GENOMIC DNA]</scope>
    <source>
        <strain evidence="2 3">L-15889</strain>
    </source>
</reference>
<dbReference type="InterPro" id="IPR046496">
    <property type="entry name" value="DUF6589"/>
</dbReference>
<protein>
    <recommendedName>
        <fullName evidence="1">DUF6589 domain-containing protein</fullName>
    </recommendedName>
</protein>
<evidence type="ECO:0000313" key="3">
    <source>
        <dbReference type="Proteomes" id="UP000076727"/>
    </source>
</evidence>
<evidence type="ECO:0000313" key="2">
    <source>
        <dbReference type="EMBL" id="KZT73986.1"/>
    </source>
</evidence>
<dbReference type="OrthoDB" id="4743193at2759"/>